<accession>G0NBL5</accession>
<name>G0NBL5_CAEBE</name>
<gene>
    <name evidence="2" type="ORF">CAEBREN_11341</name>
</gene>
<dbReference type="InParanoid" id="G0NBL5"/>
<reference evidence="3" key="1">
    <citation type="submission" date="2011-07" db="EMBL/GenBank/DDBJ databases">
        <authorList>
            <consortium name="Caenorhabditis brenneri Sequencing and Analysis Consortium"/>
            <person name="Wilson R.K."/>
        </authorList>
    </citation>
    <scope>NUCLEOTIDE SEQUENCE [LARGE SCALE GENOMIC DNA]</scope>
    <source>
        <strain evidence="3">PB2801</strain>
    </source>
</reference>
<feature type="signal peptide" evidence="1">
    <location>
        <begin position="1"/>
        <end position="21"/>
    </location>
</feature>
<evidence type="ECO:0000313" key="2">
    <source>
        <dbReference type="EMBL" id="EGT56979.1"/>
    </source>
</evidence>
<proteinExistence type="predicted"/>
<evidence type="ECO:0000256" key="1">
    <source>
        <dbReference type="SAM" id="SignalP"/>
    </source>
</evidence>
<evidence type="ECO:0000313" key="3">
    <source>
        <dbReference type="Proteomes" id="UP000008068"/>
    </source>
</evidence>
<evidence type="ECO:0008006" key="4">
    <source>
        <dbReference type="Google" id="ProtNLM"/>
    </source>
</evidence>
<dbReference type="eggNOG" id="ENOG502TG4W">
    <property type="taxonomic scope" value="Eukaryota"/>
</dbReference>
<dbReference type="OrthoDB" id="5807245at2759"/>
<dbReference type="AlphaFoldDB" id="G0NBL5"/>
<keyword evidence="3" id="KW-1185">Reference proteome</keyword>
<dbReference type="STRING" id="135651.G0NBL5"/>
<dbReference type="PANTHER" id="PTHR36161">
    <property type="entry name" value="PROTEIN CBG06377-RELATED"/>
    <property type="match status" value="1"/>
</dbReference>
<dbReference type="HOGENOM" id="CLU_118741_0_0_1"/>
<dbReference type="Proteomes" id="UP000008068">
    <property type="component" value="Unassembled WGS sequence"/>
</dbReference>
<dbReference type="PANTHER" id="PTHR36161:SF2">
    <property type="entry name" value="DUF19 DOMAIN-CONTAINING PROTEIN"/>
    <property type="match status" value="1"/>
</dbReference>
<dbReference type="EMBL" id="GL379858">
    <property type="protein sequence ID" value="EGT56979.1"/>
    <property type="molecule type" value="Genomic_DNA"/>
</dbReference>
<protein>
    <recommendedName>
        <fullName evidence="4">DUF19 domain-containing protein</fullName>
    </recommendedName>
</protein>
<dbReference type="FunCoup" id="G0NBL5">
    <property type="interactions" value="1874"/>
</dbReference>
<dbReference type="OMA" id="TAKECEP"/>
<sequence length="199" mass="21339">MAKFLATVLLISSIGIQTAYGAAATRAKVCEKAVNLGVTFYTAKELDPIIACIEPTLYATPEDTAALIDKGKSCVINNSMSKALPALSLYNGFNSCTDIMALLDKLTQPFLNACKVPINKCLKVLNNCKTNNKKTGTAKQTACLQNVYGEGIAIVTKAFVNKVCTALANKMNSKEWGCCKQYAVKVVNVAGYACYNINK</sequence>
<feature type="chain" id="PRO_5003405539" description="DUF19 domain-containing protein" evidence="1">
    <location>
        <begin position="22"/>
        <end position="199"/>
    </location>
</feature>
<keyword evidence="1" id="KW-0732">Signal</keyword>
<organism evidence="3">
    <name type="scientific">Caenorhabditis brenneri</name>
    <name type="common">Nematode worm</name>
    <dbReference type="NCBI Taxonomy" id="135651"/>
    <lineage>
        <taxon>Eukaryota</taxon>
        <taxon>Metazoa</taxon>
        <taxon>Ecdysozoa</taxon>
        <taxon>Nematoda</taxon>
        <taxon>Chromadorea</taxon>
        <taxon>Rhabditida</taxon>
        <taxon>Rhabditina</taxon>
        <taxon>Rhabditomorpha</taxon>
        <taxon>Rhabditoidea</taxon>
        <taxon>Rhabditidae</taxon>
        <taxon>Peloderinae</taxon>
        <taxon>Caenorhabditis</taxon>
    </lineage>
</organism>